<dbReference type="RefSeq" id="WP_188519163.1">
    <property type="nucleotide sequence ID" value="NZ_BMES01000002.1"/>
</dbReference>
<dbReference type="AlphaFoldDB" id="A0A917IA41"/>
<dbReference type="PANTHER" id="PTHR33993:SF14">
    <property type="entry name" value="GB|AAF24581.1"/>
    <property type="match status" value="1"/>
</dbReference>
<protein>
    <submittedName>
        <fullName evidence="2">Glyoxalase</fullName>
    </submittedName>
</protein>
<feature type="domain" description="VOC" evidence="1">
    <location>
        <begin position="139"/>
        <end position="254"/>
    </location>
</feature>
<evidence type="ECO:0000313" key="2">
    <source>
        <dbReference type="EMBL" id="GGH28055.1"/>
    </source>
</evidence>
<dbReference type="SUPFAM" id="SSF54593">
    <property type="entry name" value="Glyoxalase/Bleomycin resistance protein/Dihydroxybiphenyl dioxygenase"/>
    <property type="match status" value="2"/>
</dbReference>
<accession>A0A917IA41</accession>
<organism evidence="2 3">
    <name type="scientific">Alsobacter metallidurans</name>
    <dbReference type="NCBI Taxonomy" id="340221"/>
    <lineage>
        <taxon>Bacteria</taxon>
        <taxon>Pseudomonadati</taxon>
        <taxon>Pseudomonadota</taxon>
        <taxon>Alphaproteobacteria</taxon>
        <taxon>Hyphomicrobiales</taxon>
        <taxon>Alsobacteraceae</taxon>
        <taxon>Alsobacter</taxon>
    </lineage>
</organism>
<evidence type="ECO:0000259" key="1">
    <source>
        <dbReference type="PROSITE" id="PS51819"/>
    </source>
</evidence>
<dbReference type="PANTHER" id="PTHR33993">
    <property type="entry name" value="GLYOXALASE-RELATED"/>
    <property type="match status" value="1"/>
</dbReference>
<dbReference type="EMBL" id="BMES01000002">
    <property type="protein sequence ID" value="GGH28055.1"/>
    <property type="molecule type" value="Genomic_DNA"/>
</dbReference>
<dbReference type="InterPro" id="IPR037523">
    <property type="entry name" value="VOC_core"/>
</dbReference>
<comment type="caution">
    <text evidence="2">The sequence shown here is derived from an EMBL/GenBank/DDBJ whole genome shotgun (WGS) entry which is preliminary data.</text>
</comment>
<name>A0A917IA41_9HYPH</name>
<dbReference type="Proteomes" id="UP000603912">
    <property type="component" value="Unassembled WGS sequence"/>
</dbReference>
<gene>
    <name evidence="2" type="ORF">GCM10007036_37020</name>
</gene>
<dbReference type="Gene3D" id="3.10.180.10">
    <property type="entry name" value="2,3-Dihydroxybiphenyl 1,2-Dioxygenase, domain 1"/>
    <property type="match status" value="2"/>
</dbReference>
<dbReference type="CDD" id="cd07247">
    <property type="entry name" value="SgaA_N_like"/>
    <property type="match status" value="2"/>
</dbReference>
<feature type="domain" description="VOC" evidence="1">
    <location>
        <begin position="4"/>
        <end position="123"/>
    </location>
</feature>
<dbReference type="InterPro" id="IPR052164">
    <property type="entry name" value="Anthracycline_SecMetBiosynth"/>
</dbReference>
<dbReference type="PROSITE" id="PS51819">
    <property type="entry name" value="VOC"/>
    <property type="match status" value="2"/>
</dbReference>
<reference evidence="2" key="2">
    <citation type="submission" date="2020-09" db="EMBL/GenBank/DDBJ databases">
        <authorList>
            <person name="Sun Q."/>
            <person name="Zhou Y."/>
        </authorList>
    </citation>
    <scope>NUCLEOTIDE SEQUENCE</scope>
    <source>
        <strain evidence="2">CGMCC 1.12214</strain>
    </source>
</reference>
<sequence length="258" mass="27369">MAHPFVWYELMTSDLAAARAFYAAVVGWTPNRYPNGDLEYYLMMPPGETMPAVGMMTLPDEARQNGGAPGWIGYVGVPDVDAATDQARAGGARVHREPADIPDIGRFSVLADPHGAVFCLFAPRGGSQGPCEQKNAPGQVGWRELYAGDGPQAFDFYAAQFGWTVDHDMDMGPMGVYRIVAADGVPMGGIMTKPPQIPAPHWLYYFNVAGIDAALERVKNGGGRVLNGPMDVPGGSRIAQCVDPQGAAFALVAPAGQG</sequence>
<dbReference type="Pfam" id="PF18029">
    <property type="entry name" value="Glyoxalase_6"/>
    <property type="match status" value="1"/>
</dbReference>
<evidence type="ECO:0000313" key="3">
    <source>
        <dbReference type="Proteomes" id="UP000603912"/>
    </source>
</evidence>
<dbReference type="InterPro" id="IPR041581">
    <property type="entry name" value="Glyoxalase_6"/>
</dbReference>
<dbReference type="Pfam" id="PF00903">
    <property type="entry name" value="Glyoxalase"/>
    <property type="match status" value="1"/>
</dbReference>
<proteinExistence type="predicted"/>
<reference evidence="2" key="1">
    <citation type="journal article" date="2014" name="Int. J. Syst. Evol. Microbiol.">
        <title>Complete genome sequence of Corynebacterium casei LMG S-19264T (=DSM 44701T), isolated from a smear-ripened cheese.</title>
        <authorList>
            <consortium name="US DOE Joint Genome Institute (JGI-PGF)"/>
            <person name="Walter F."/>
            <person name="Albersmeier A."/>
            <person name="Kalinowski J."/>
            <person name="Ruckert C."/>
        </authorList>
    </citation>
    <scope>NUCLEOTIDE SEQUENCE</scope>
    <source>
        <strain evidence="2">CGMCC 1.12214</strain>
    </source>
</reference>
<dbReference type="InterPro" id="IPR029068">
    <property type="entry name" value="Glyas_Bleomycin-R_OHBP_Dase"/>
</dbReference>
<keyword evidence="3" id="KW-1185">Reference proteome</keyword>
<dbReference type="InterPro" id="IPR004360">
    <property type="entry name" value="Glyas_Fos-R_dOase_dom"/>
</dbReference>